<evidence type="ECO:0000313" key="3">
    <source>
        <dbReference type="EMBL" id="GMI41379.1"/>
    </source>
</evidence>
<comment type="caution">
    <text evidence="3">The sequence shown here is derived from an EMBL/GenBank/DDBJ whole genome shotgun (WGS) entry which is preliminary data.</text>
</comment>
<feature type="chain" id="PRO_5040721421" evidence="2">
    <location>
        <begin position="21"/>
        <end position="563"/>
    </location>
</feature>
<keyword evidence="4" id="KW-1185">Reference proteome</keyword>
<dbReference type="PANTHER" id="PTHR34496">
    <property type="entry name" value="GLCNAC TRANSFERASE-RELATED"/>
    <property type="match status" value="1"/>
</dbReference>
<sequence length="563" mass="64883">MMKALLLSAILVLLLGRAISDLTTEVKIDGSSTTEKKPQSKEHPSKGRKEEDKKEKERIHPLPPLPVARDKMPMFDPENKTIFVSIASYRDPELNATLADLFGKAMYPGMLRVTVLLQEDEDFLERGEGGADWFPQEVLSRGGVINILPRNYKEARGAGEARATIQEMYQNETYYMQLDSHHRFAMNWDSRVISKLGMLERFSKKPVISQYLGGYKFDDDEELLQEKFKKKPYRLTGKFFQPGEGSLKKLKRYNMTAYVDFDPYPLKVRYGPVPVRSWNNHNLNGEFSPQPTPFFSGHFVFATGKFVTEIRYDSNIPFNGEEDSMGIRAWTSGWDIYGMVDDEVALHMYSPRNGRTAWEDNKEGDVWWKLDQGGVLRLRELLTSHDGCHKLDKKKEFCLGTERSLSGYEEFAGISFGMRLLETKCKLGDPRAFNGDYNADGEVERFLWVAEKREVAFQKLTDGWWEEVMDPAGVNGKAKDWDRFRSRKLVEVVPPDWKGNAKGRLGPNVVLMDVDTPRKQIRLRQEYFEYRVIAPLVLTSKNFTQNGHKGWGRWKKVHPGTFH</sequence>
<proteinExistence type="predicted"/>
<dbReference type="Pfam" id="PF11397">
    <property type="entry name" value="GlcNAc"/>
    <property type="match status" value="2"/>
</dbReference>
<dbReference type="PANTHER" id="PTHR34496:SF10">
    <property type="entry name" value="GLCNAC TRANSFERASE"/>
    <property type="match status" value="1"/>
</dbReference>
<reference evidence="4" key="1">
    <citation type="journal article" date="2023" name="Commun. Biol.">
        <title>Genome analysis of Parmales, the sister group of diatoms, reveals the evolutionary specialization of diatoms from phago-mixotrophs to photoautotrophs.</title>
        <authorList>
            <person name="Ban H."/>
            <person name="Sato S."/>
            <person name="Yoshikawa S."/>
            <person name="Yamada K."/>
            <person name="Nakamura Y."/>
            <person name="Ichinomiya M."/>
            <person name="Sato N."/>
            <person name="Blanc-Mathieu R."/>
            <person name="Endo H."/>
            <person name="Kuwata A."/>
            <person name="Ogata H."/>
        </authorList>
    </citation>
    <scope>NUCLEOTIDE SEQUENCE [LARGE SCALE GENOMIC DNA]</scope>
</reference>
<feature type="compositionally biased region" description="Basic and acidic residues" evidence="1">
    <location>
        <begin position="28"/>
        <end position="60"/>
    </location>
</feature>
<protein>
    <submittedName>
        <fullName evidence="3">Uncharacterized protein</fullName>
    </submittedName>
</protein>
<dbReference type="Proteomes" id="UP001165065">
    <property type="component" value="Unassembled WGS sequence"/>
</dbReference>
<name>A0A9W7LA73_9STRA</name>
<evidence type="ECO:0000313" key="4">
    <source>
        <dbReference type="Proteomes" id="UP001165065"/>
    </source>
</evidence>
<dbReference type="EMBL" id="BRYA01000148">
    <property type="protein sequence ID" value="GMI41379.1"/>
    <property type="molecule type" value="Genomic_DNA"/>
</dbReference>
<evidence type="ECO:0000256" key="1">
    <source>
        <dbReference type="SAM" id="MobiDB-lite"/>
    </source>
</evidence>
<evidence type="ECO:0000256" key="2">
    <source>
        <dbReference type="SAM" id="SignalP"/>
    </source>
</evidence>
<organism evidence="3 4">
    <name type="scientific">Triparma columacea</name>
    <dbReference type="NCBI Taxonomy" id="722753"/>
    <lineage>
        <taxon>Eukaryota</taxon>
        <taxon>Sar</taxon>
        <taxon>Stramenopiles</taxon>
        <taxon>Ochrophyta</taxon>
        <taxon>Bolidophyceae</taxon>
        <taxon>Parmales</taxon>
        <taxon>Triparmaceae</taxon>
        <taxon>Triparma</taxon>
    </lineage>
</organism>
<dbReference type="OrthoDB" id="76265at2759"/>
<accession>A0A9W7LA73</accession>
<gene>
    <name evidence="3" type="ORF">TrCOL_g8206</name>
</gene>
<keyword evidence="2" id="KW-0732">Signal</keyword>
<feature type="signal peptide" evidence="2">
    <location>
        <begin position="1"/>
        <end position="20"/>
    </location>
</feature>
<dbReference type="AlphaFoldDB" id="A0A9W7LA73"/>
<feature type="region of interest" description="Disordered" evidence="1">
    <location>
        <begin position="28"/>
        <end position="71"/>
    </location>
</feature>
<dbReference type="InterPro" id="IPR021067">
    <property type="entry name" value="Glycosyltransferase"/>
</dbReference>